<evidence type="ECO:0000256" key="1">
    <source>
        <dbReference type="ARBA" id="ARBA00004195"/>
    </source>
</evidence>
<dbReference type="NCBIfam" id="TIGR00840">
    <property type="entry name" value="b_cpa1"/>
    <property type="match status" value="1"/>
</dbReference>
<feature type="transmembrane region" description="Helical" evidence="21">
    <location>
        <begin position="666"/>
        <end position="684"/>
    </location>
</feature>
<evidence type="ECO:0000256" key="9">
    <source>
        <dbReference type="ARBA" id="ARBA00022737"/>
    </source>
</evidence>
<evidence type="ECO:0000256" key="21">
    <source>
        <dbReference type="SAM" id="Phobius"/>
    </source>
</evidence>
<feature type="transmembrane region" description="Helical" evidence="21">
    <location>
        <begin position="888"/>
        <end position="906"/>
    </location>
</feature>
<feature type="compositionally biased region" description="Low complexity" evidence="20">
    <location>
        <begin position="153"/>
        <end position="170"/>
    </location>
</feature>
<feature type="transmembrane region" description="Helical" evidence="21">
    <location>
        <begin position="991"/>
        <end position="1011"/>
    </location>
</feature>
<dbReference type="InterPro" id="IPR047544">
    <property type="entry name" value="RING-HC_RBR_RNF216"/>
</dbReference>
<dbReference type="PANTHER" id="PTHR10110">
    <property type="entry name" value="SODIUM/HYDROGEN EXCHANGER"/>
    <property type="match status" value="1"/>
</dbReference>
<evidence type="ECO:0000256" key="7">
    <source>
        <dbReference type="ARBA" id="ARBA00022692"/>
    </source>
</evidence>
<feature type="transmembrane region" description="Helical" evidence="21">
    <location>
        <begin position="957"/>
        <end position="984"/>
    </location>
</feature>
<dbReference type="PRINTS" id="PR01084">
    <property type="entry name" value="NAHEXCHNGR"/>
</dbReference>
<feature type="compositionally biased region" description="Polar residues" evidence="20">
    <location>
        <begin position="127"/>
        <end position="152"/>
    </location>
</feature>
<feature type="transmembrane region" description="Helical" evidence="21">
    <location>
        <begin position="850"/>
        <end position="876"/>
    </location>
</feature>
<evidence type="ECO:0000256" key="14">
    <source>
        <dbReference type="ARBA" id="ARBA00022989"/>
    </source>
</evidence>
<comment type="subcellular location">
    <subcellularLocation>
        <location evidence="2">Cell membrane</location>
        <topology evidence="2">Multi-pass membrane protein</topology>
    </subcellularLocation>
    <subcellularLocation>
        <location evidence="1">Recycling endosome membrane</location>
        <topology evidence="1">Multi-pass membrane protein</topology>
    </subcellularLocation>
</comment>
<feature type="transmembrane region" description="Helical" evidence="21">
    <location>
        <begin position="1116"/>
        <end position="1135"/>
    </location>
</feature>
<evidence type="ECO:0000256" key="3">
    <source>
        <dbReference type="ARBA" id="ARBA00007367"/>
    </source>
</evidence>
<dbReference type="InterPro" id="IPR047545">
    <property type="entry name" value="BRcat_RBR_RNF216"/>
</dbReference>
<keyword evidence="12" id="KW-0833">Ubl conjugation pathway</keyword>
<feature type="transmembrane region" description="Helical" evidence="21">
    <location>
        <begin position="1017"/>
        <end position="1035"/>
    </location>
</feature>
<dbReference type="PANTHER" id="PTHR10110:SF187">
    <property type="entry name" value="SODIUM_HYDROGEN EXCHANGER"/>
    <property type="match status" value="1"/>
</dbReference>
<evidence type="ECO:0000256" key="8">
    <source>
        <dbReference type="ARBA" id="ARBA00022723"/>
    </source>
</evidence>
<dbReference type="SMART" id="SM00647">
    <property type="entry name" value="IBR"/>
    <property type="match status" value="2"/>
</dbReference>
<keyword evidence="4 19" id="KW-0813">Transport</keyword>
<evidence type="ECO:0000313" key="24">
    <source>
        <dbReference type="Proteomes" id="UP001159405"/>
    </source>
</evidence>
<keyword evidence="14 21" id="KW-1133">Transmembrane helix</keyword>
<keyword evidence="15" id="KW-0915">Sodium</keyword>
<keyword evidence="9" id="KW-0677">Repeat</keyword>
<proteinExistence type="inferred from homology"/>
<dbReference type="InterPro" id="IPR006153">
    <property type="entry name" value="Cation/H_exchanger_TM"/>
</dbReference>
<evidence type="ECO:0000256" key="12">
    <source>
        <dbReference type="ARBA" id="ARBA00022786"/>
    </source>
</evidence>
<evidence type="ECO:0000256" key="15">
    <source>
        <dbReference type="ARBA" id="ARBA00023053"/>
    </source>
</evidence>
<keyword evidence="6" id="KW-0808">Transferase</keyword>
<dbReference type="Proteomes" id="UP001159405">
    <property type="component" value="Unassembled WGS sequence"/>
</dbReference>
<comment type="similarity">
    <text evidence="3 19">Belongs to the monovalent cation:proton antiporter 1 (CPA1) transporter (TC 2.A.36) family.</text>
</comment>
<evidence type="ECO:0000256" key="6">
    <source>
        <dbReference type="ARBA" id="ARBA00022679"/>
    </source>
</evidence>
<evidence type="ECO:0000313" key="23">
    <source>
        <dbReference type="EMBL" id="CAH3174865.1"/>
    </source>
</evidence>
<dbReference type="CDD" id="cd16630">
    <property type="entry name" value="RING-HC_RBR_RNF216"/>
    <property type="match status" value="1"/>
</dbReference>
<keyword evidence="7 19" id="KW-0812">Transmembrane</keyword>
<dbReference type="CDD" id="cd20353">
    <property type="entry name" value="Rcat_RBR_RNF216"/>
    <property type="match status" value="1"/>
</dbReference>
<keyword evidence="16 19" id="KW-0406">Ion transport</keyword>
<dbReference type="InterPro" id="IPR002867">
    <property type="entry name" value="IBR_dom"/>
</dbReference>
<evidence type="ECO:0000256" key="5">
    <source>
        <dbReference type="ARBA" id="ARBA00022475"/>
    </source>
</evidence>
<feature type="transmembrane region" description="Helical" evidence="21">
    <location>
        <begin position="1055"/>
        <end position="1075"/>
    </location>
</feature>
<dbReference type="InterPro" id="IPR058758">
    <property type="entry name" value="UBA_RNF216"/>
</dbReference>
<dbReference type="CDD" id="cd20339">
    <property type="entry name" value="BRcat_RBR_RNF216"/>
    <property type="match status" value="1"/>
</dbReference>
<feature type="transmembrane region" description="Helical" evidence="21">
    <location>
        <begin position="1147"/>
        <end position="1169"/>
    </location>
</feature>
<keyword evidence="19" id="KW-0050">Antiport</keyword>
<evidence type="ECO:0000256" key="11">
    <source>
        <dbReference type="ARBA" id="ARBA00022771"/>
    </source>
</evidence>
<dbReference type="InterPro" id="IPR004709">
    <property type="entry name" value="NaH_exchanger"/>
</dbReference>
<feature type="transmembrane region" description="Helical" evidence="21">
    <location>
        <begin position="1081"/>
        <end position="1104"/>
    </location>
</feature>
<dbReference type="InterPro" id="IPR002090">
    <property type="entry name" value="NHE-6/7/9"/>
</dbReference>
<evidence type="ECO:0000256" key="19">
    <source>
        <dbReference type="RuleBase" id="RU003722"/>
    </source>
</evidence>
<evidence type="ECO:0000256" key="17">
    <source>
        <dbReference type="ARBA" id="ARBA00023136"/>
    </source>
</evidence>
<dbReference type="InterPro" id="IPR044066">
    <property type="entry name" value="TRIAD_supradom"/>
</dbReference>
<evidence type="ECO:0000259" key="22">
    <source>
        <dbReference type="PROSITE" id="PS51873"/>
    </source>
</evidence>
<feature type="region of interest" description="Disordered" evidence="20">
    <location>
        <begin position="127"/>
        <end position="174"/>
    </location>
</feature>
<comment type="caution">
    <text evidence="23">The sequence shown here is derived from an EMBL/GenBank/DDBJ whole genome shotgun (WGS) entry which is preliminary data.</text>
</comment>
<keyword evidence="17 21" id="KW-0472">Membrane</keyword>
<evidence type="ECO:0000256" key="18">
    <source>
        <dbReference type="ARBA" id="ARBA00023201"/>
    </source>
</evidence>
<evidence type="ECO:0000256" key="13">
    <source>
        <dbReference type="ARBA" id="ARBA00022833"/>
    </source>
</evidence>
<reference evidence="23 24" key="1">
    <citation type="submission" date="2022-05" db="EMBL/GenBank/DDBJ databases">
        <authorList>
            <consortium name="Genoscope - CEA"/>
            <person name="William W."/>
        </authorList>
    </citation>
    <scope>NUCLEOTIDE SEQUENCE [LARGE SCALE GENOMIC DNA]</scope>
</reference>
<feature type="transmembrane region" description="Helical" evidence="21">
    <location>
        <begin position="821"/>
        <end position="838"/>
    </location>
</feature>
<sequence>MALANNEARILDSLRPIFPQLNDTVILNCVRNVRETVGSDPLSIIPGCIDVLLAEQSFPEVPVPQNRPAAVTISPHNNDPAGNFRIQNNDDDVIFVASTSRSPKTKAPSHHVISLIDENEVTIISNTKSPASSNNTLASPQSLNTSRPTETRTISVTESTFSSTTATTGSKGERDVQSKVCHVEKALDPAEEALKNLRSLFPDVEDAYVQTLLKQWSHIPLYEAVNNACNELLEKKDYPRKSPSPISVTNPVDDQKDKDYFQDFSTRVSDKFRHQCFILLQNDFRMIPVKYIRLAMSKFKGHYAPSKRYLQEQLRISNTSNETSTSATTSAVQGTTSSSLKTEQTSSTSSLSGFSRSVSDKELQREIDFMRKYELSRSEEMDRMLAASLNDEQYEEEGQKIECGCCYSDAAFEDMVQCLEGHLFCASCLMNYAKEAAFGQGKATLTCLTDGCDGTFPLSQLKKALPTNILEKYEDRVKEESLLLAQMDDFVRCPSCDFAAILPPEVKVFKCQNPSCAKETCRYCKEDWSEHFGLRCSEVEKSAQKDVRLSYEEKMTMAKIRKCPKCGCEFTKSDGCNKMTCRCGMKMCYVCRKPNIGYNHFCQHPRDPGKPCAKCKSCSLWSDPSEDDDRAVKEIEKEALEAKRKFEAENVPTPPDPPRRRANMNLIFAVSICVIFCSTLSYAVETPTTLEGKKEDEMENTHKTDSLSMFILITLLIINVLMIWLFKIRRFEFFHETGVAMILGVIVGAIIKYSENHGHRKPLAVKLKNCGNITIAPKNVYVSINGTEYSYTLTGIRFPPNTSPSDEGSEIESKSSFNPEVFFYVLLPPIIFYAGYSFQKRYFFRNLGAIMTYAFFGTTISCIVTGSLVFGFNIWTGVTETFDYAECLLFGALISATDPVTVLAIFHDLHADLDLYALVFGESVLNDAVAIVLYRAIETYLAYNQSDLRDFDLFSFLKAIADFVAIFVGSFTIGCGMSCINALVTKLTKIGSFPILETALFFLMSYCTFLAAELSNWSGIVAVLFCGITQQHYTYRNLTEESRMRTMQTFELLNFLAETFIFSYIGLSVFAFTNHQWNAGFIGWSFLAIQVGRALNIYPLSLFLNLGRTRKIPLNVQHMMFFSGLRGAIAFALAVRNTVSIPRQMMLTTTLIIVIVSVIVFGGVALPVLSCLKIKTGIDVIEEEKRARRLSLIDVNDPSGSTPLERIEKMQYEKSWLVRVWSRFDEKYLTPIFVEESQLQSSPSSLN</sequence>
<evidence type="ECO:0000256" key="20">
    <source>
        <dbReference type="SAM" id="MobiDB-lite"/>
    </source>
</evidence>
<dbReference type="Pfam" id="PF26112">
    <property type="entry name" value="UBA_RNF216"/>
    <property type="match status" value="1"/>
</dbReference>
<dbReference type="Pfam" id="PF26191">
    <property type="entry name" value="RING-HC_RBR_RNF216"/>
    <property type="match status" value="1"/>
</dbReference>
<dbReference type="EMBL" id="CALNXK010000194">
    <property type="protein sequence ID" value="CAH3174865.1"/>
    <property type="molecule type" value="Genomic_DNA"/>
</dbReference>
<dbReference type="Gene3D" id="6.10.140.1330">
    <property type="match status" value="1"/>
</dbReference>
<keyword evidence="5" id="KW-1003">Cell membrane</keyword>
<feature type="region of interest" description="Disordered" evidence="20">
    <location>
        <begin position="318"/>
        <end position="354"/>
    </location>
</feature>
<dbReference type="PRINTS" id="PR01088">
    <property type="entry name" value="NAHEXCHNGR6"/>
</dbReference>
<name>A0ABN8R7B8_9CNID</name>
<keyword evidence="10" id="KW-0967">Endosome</keyword>
<dbReference type="InterPro" id="IPR018422">
    <property type="entry name" value="Cation/H_exchanger_CPA1"/>
</dbReference>
<gene>
    <name evidence="23" type="ORF">PLOB_00015487</name>
</gene>
<dbReference type="Gene3D" id="1.20.120.1750">
    <property type="match status" value="1"/>
</dbReference>
<evidence type="ECO:0000256" key="2">
    <source>
        <dbReference type="ARBA" id="ARBA00004651"/>
    </source>
</evidence>
<keyword evidence="24" id="KW-1185">Reference proteome</keyword>
<dbReference type="SUPFAM" id="SSF57850">
    <property type="entry name" value="RING/U-box"/>
    <property type="match status" value="3"/>
</dbReference>
<feature type="transmembrane region" description="Helical" evidence="21">
    <location>
        <begin position="733"/>
        <end position="753"/>
    </location>
</feature>
<dbReference type="Pfam" id="PF00999">
    <property type="entry name" value="Na_H_Exchanger"/>
    <property type="match status" value="1"/>
</dbReference>
<dbReference type="PROSITE" id="PS51873">
    <property type="entry name" value="TRIAD"/>
    <property type="match status" value="1"/>
</dbReference>
<accession>A0ABN8R7B8</accession>
<feature type="domain" description="RING-type" evidence="22">
    <location>
        <begin position="399"/>
        <end position="616"/>
    </location>
</feature>
<evidence type="ECO:0000256" key="10">
    <source>
        <dbReference type="ARBA" id="ARBA00022753"/>
    </source>
</evidence>
<organism evidence="23 24">
    <name type="scientific">Porites lobata</name>
    <dbReference type="NCBI Taxonomy" id="104759"/>
    <lineage>
        <taxon>Eukaryota</taxon>
        <taxon>Metazoa</taxon>
        <taxon>Cnidaria</taxon>
        <taxon>Anthozoa</taxon>
        <taxon>Hexacorallia</taxon>
        <taxon>Scleractinia</taxon>
        <taxon>Fungiina</taxon>
        <taxon>Poritidae</taxon>
        <taxon>Porites</taxon>
    </lineage>
</organism>
<evidence type="ECO:0000256" key="16">
    <source>
        <dbReference type="ARBA" id="ARBA00023065"/>
    </source>
</evidence>
<keyword evidence="13" id="KW-0862">Zinc</keyword>
<keyword evidence="18 19" id="KW-0739">Sodium transport</keyword>
<keyword evidence="8" id="KW-0479">Metal-binding</keyword>
<evidence type="ECO:0000256" key="4">
    <source>
        <dbReference type="ARBA" id="ARBA00022448"/>
    </source>
</evidence>
<protein>
    <recommendedName>
        <fullName evidence="19">Sodium/hydrogen exchanger</fullName>
    </recommendedName>
</protein>
<dbReference type="InterPro" id="IPR047546">
    <property type="entry name" value="Rcat_RBR_RNF216"/>
</dbReference>
<dbReference type="Pfam" id="PF26200">
    <property type="entry name" value="Rcat_RNF216"/>
    <property type="match status" value="1"/>
</dbReference>
<keyword evidence="11" id="KW-0863">Zinc-finger</keyword>
<feature type="transmembrane region" description="Helical" evidence="21">
    <location>
        <begin position="707"/>
        <end position="726"/>
    </location>
</feature>